<reference evidence="3 4" key="1">
    <citation type="submission" date="2018-03" db="EMBL/GenBank/DDBJ databases">
        <title>The draft genome of Sphingosinicella sp. GL-C-18.</title>
        <authorList>
            <person name="Liu L."/>
            <person name="Li L."/>
            <person name="Liang L."/>
            <person name="Zhang X."/>
            <person name="Wang T."/>
        </authorList>
    </citation>
    <scope>NUCLEOTIDE SEQUENCE [LARGE SCALE GENOMIC DNA]</scope>
    <source>
        <strain evidence="3 4">GL-C-18</strain>
    </source>
</reference>
<organism evidence="3 4">
    <name type="scientific">Allosphingosinicella deserti</name>
    <dbReference type="NCBI Taxonomy" id="2116704"/>
    <lineage>
        <taxon>Bacteria</taxon>
        <taxon>Pseudomonadati</taxon>
        <taxon>Pseudomonadota</taxon>
        <taxon>Alphaproteobacteria</taxon>
        <taxon>Sphingomonadales</taxon>
        <taxon>Sphingomonadaceae</taxon>
        <taxon>Allosphingosinicella</taxon>
    </lineage>
</organism>
<feature type="domain" description="CN hydrolase" evidence="2">
    <location>
        <begin position="1"/>
        <end position="244"/>
    </location>
</feature>
<name>A0A2P7QH75_9SPHN</name>
<evidence type="ECO:0000259" key="2">
    <source>
        <dbReference type="PROSITE" id="PS50263"/>
    </source>
</evidence>
<protein>
    <submittedName>
        <fullName evidence="3">Carbon-nitrogen hydrolase family protein</fullName>
    </submittedName>
</protein>
<dbReference type="InterPro" id="IPR036526">
    <property type="entry name" value="C-N_Hydrolase_sf"/>
</dbReference>
<dbReference type="PANTHER" id="PTHR43674">
    <property type="entry name" value="NITRILASE C965.09-RELATED"/>
    <property type="match status" value="1"/>
</dbReference>
<dbReference type="PROSITE" id="PS50263">
    <property type="entry name" value="CN_HYDROLASE"/>
    <property type="match status" value="1"/>
</dbReference>
<evidence type="ECO:0000313" key="4">
    <source>
        <dbReference type="Proteomes" id="UP000241167"/>
    </source>
</evidence>
<dbReference type="Gene3D" id="3.60.110.10">
    <property type="entry name" value="Carbon-nitrogen hydrolase"/>
    <property type="match status" value="1"/>
</dbReference>
<dbReference type="Pfam" id="PF00795">
    <property type="entry name" value="CN_hydrolase"/>
    <property type="match status" value="1"/>
</dbReference>
<comment type="caution">
    <text evidence="3">The sequence shown here is derived from an EMBL/GenBank/DDBJ whole genome shotgun (WGS) entry which is preliminary data.</text>
</comment>
<dbReference type="GO" id="GO:0016811">
    <property type="term" value="F:hydrolase activity, acting on carbon-nitrogen (but not peptide) bonds, in linear amides"/>
    <property type="evidence" value="ECO:0007669"/>
    <property type="project" value="UniProtKB-ARBA"/>
</dbReference>
<proteinExistence type="predicted"/>
<dbReference type="InterPro" id="IPR003010">
    <property type="entry name" value="C-N_Hydrolase"/>
</dbReference>
<evidence type="ECO:0000313" key="3">
    <source>
        <dbReference type="EMBL" id="PSJ37309.1"/>
    </source>
</evidence>
<accession>A0A2P7QH75</accession>
<dbReference type="AlphaFoldDB" id="A0A2P7QH75"/>
<dbReference type="PANTHER" id="PTHR43674:SF2">
    <property type="entry name" value="BETA-UREIDOPROPIONASE"/>
    <property type="match status" value="1"/>
</dbReference>
<dbReference type="SUPFAM" id="SSF56317">
    <property type="entry name" value="Carbon-nitrogen hydrolase"/>
    <property type="match status" value="1"/>
</dbReference>
<dbReference type="Proteomes" id="UP000241167">
    <property type="component" value="Unassembled WGS sequence"/>
</dbReference>
<gene>
    <name evidence="3" type="ORF">C7I55_22590</name>
</gene>
<sequence length="260" mass="27934">MRIGLASLPHFPNPNDGLAALAQMFETAAEHQVRLMCTPENFLPGMRGVGLDVANWSAADLGRAKAALSHMARDTGVGAIVGIERPLREGCHASALVISPEGAVLGFQDKVQVDPAEDDLFVPGTARRLFEIDGVTFAVTICHEGWRYPETVRWGARRGASIVFHLQYSPAADDILPETWAFADGTMHEKAAICRAAENHIFFATVNFAIPNCTAGTAVIDPNGRLVAQRPRGQAGLLVVDIDPEAATGLLAKRLRDAVY</sequence>
<dbReference type="OrthoDB" id="9803803at2"/>
<dbReference type="RefSeq" id="WP_106515301.1">
    <property type="nucleotide sequence ID" value="NZ_PXYI01000009.1"/>
</dbReference>
<evidence type="ECO:0000256" key="1">
    <source>
        <dbReference type="ARBA" id="ARBA00022801"/>
    </source>
</evidence>
<dbReference type="EMBL" id="PXYI01000009">
    <property type="protein sequence ID" value="PSJ37309.1"/>
    <property type="molecule type" value="Genomic_DNA"/>
</dbReference>
<dbReference type="CDD" id="cd07197">
    <property type="entry name" value="nitrilase"/>
    <property type="match status" value="1"/>
</dbReference>
<keyword evidence="4" id="KW-1185">Reference proteome</keyword>
<keyword evidence="1 3" id="KW-0378">Hydrolase</keyword>
<dbReference type="InterPro" id="IPR050345">
    <property type="entry name" value="Aliph_Amidase/BUP"/>
</dbReference>